<dbReference type="SUPFAM" id="SSF52540">
    <property type="entry name" value="P-loop containing nucleoside triphosphate hydrolases"/>
    <property type="match status" value="1"/>
</dbReference>
<organism evidence="4 5">
    <name type="scientific">Paralvinella palmiformis</name>
    <dbReference type="NCBI Taxonomy" id="53620"/>
    <lineage>
        <taxon>Eukaryota</taxon>
        <taxon>Metazoa</taxon>
        <taxon>Spiralia</taxon>
        <taxon>Lophotrochozoa</taxon>
        <taxon>Annelida</taxon>
        <taxon>Polychaeta</taxon>
        <taxon>Sedentaria</taxon>
        <taxon>Canalipalpata</taxon>
        <taxon>Terebellida</taxon>
        <taxon>Terebelliformia</taxon>
        <taxon>Alvinellidae</taxon>
        <taxon>Paralvinella</taxon>
    </lineage>
</organism>
<evidence type="ECO:0000259" key="3">
    <source>
        <dbReference type="PROSITE" id="PS50104"/>
    </source>
</evidence>
<dbReference type="Gene3D" id="3.40.50.300">
    <property type="entry name" value="P-loop containing nucleotide triphosphate hydrolases"/>
    <property type="match status" value="1"/>
</dbReference>
<feature type="domain" description="TIR" evidence="3">
    <location>
        <begin position="761"/>
        <end position="928"/>
    </location>
</feature>
<accession>A0AAD9K9R5</accession>
<dbReference type="InterPro" id="IPR000157">
    <property type="entry name" value="TIR_dom"/>
</dbReference>
<evidence type="ECO:0000313" key="4">
    <source>
        <dbReference type="EMBL" id="KAK2167674.1"/>
    </source>
</evidence>
<feature type="compositionally biased region" description="Basic and acidic residues" evidence="2">
    <location>
        <begin position="100"/>
        <end position="131"/>
    </location>
</feature>
<dbReference type="PANTHER" id="PTHR47508">
    <property type="entry name" value="SAM DOMAIN-CONTAINING PROTEIN-RELATED"/>
    <property type="match status" value="1"/>
</dbReference>
<dbReference type="SUPFAM" id="SSF52200">
    <property type="entry name" value="Toll/Interleukin receptor TIR domain"/>
    <property type="match status" value="1"/>
</dbReference>
<dbReference type="Proteomes" id="UP001208570">
    <property type="component" value="Unassembled WGS sequence"/>
</dbReference>
<dbReference type="SMART" id="SM00255">
    <property type="entry name" value="TIR"/>
    <property type="match status" value="1"/>
</dbReference>
<dbReference type="InterPro" id="IPR035897">
    <property type="entry name" value="Toll_tir_struct_dom_sf"/>
</dbReference>
<dbReference type="InterPro" id="IPR027417">
    <property type="entry name" value="P-loop_NTPase"/>
</dbReference>
<protein>
    <recommendedName>
        <fullName evidence="3">TIR domain-containing protein</fullName>
    </recommendedName>
</protein>
<dbReference type="GO" id="GO:0007165">
    <property type="term" value="P:signal transduction"/>
    <property type="evidence" value="ECO:0007669"/>
    <property type="project" value="InterPro"/>
</dbReference>
<feature type="region of interest" description="Disordered" evidence="2">
    <location>
        <begin position="88"/>
        <end position="147"/>
    </location>
</feature>
<dbReference type="EMBL" id="JAODUP010000025">
    <property type="protein sequence ID" value="KAK2167674.1"/>
    <property type="molecule type" value="Genomic_DNA"/>
</dbReference>
<sequence>SVLLNRHDESEESTDGIDLSASCSFNLRERQTWKLALNKPKQNAVSTKSSTSTAGGVDNLQEEYFLALATNIVQELLYLWKQREKDETKEVSVATNPKKSSCDKHSASSRERKSNSKDSKAESSKQLHREQSATSTSSNVTTSSLKEHHLLQEVPDQVVYYVTQMISERENQKGRKGRNINDMQSGRNITLNIWDFAGQMAYYTTHQVFLSPRAVYLMVFNLSSDLDALVKEPLSSRADRTQVEYMDSELSHVDYMDFWLNSIHAHAAQNTRDSVDNTTLSPPIFIVGTHRGGLSDNPVLQEKLAEQKFDRIRQHLMGKPYERHIVPVFYAVENNITEGEDEQVLQLRRHIEEIHEVAKEAGIVSDCEFETLLGFYHDLGVIIYYGMSGVLDVVLQNTVILKPQWIIDMFKRIITAKVLKLQWQSIADLWEKLITHGILEESLLDVVWSDTITQKPALLGLLEKFDLIAEHRPHKVVNGKMSDRLMLSRSFYIPCRLQRSTECPDIFTAINHSIVFYVDFNGFLPDGLFHRVLTRALRWSQEFGGNEPRLCFRKARFFLDSEHDFILEMAPLACARIKVTILRLVDIDEVDMSSGESNEKFLSPPRPAACAKVRNFLESTLSDLRELWMKRISYQACVQCTCNKECNLHHQPGCTQEQCLHFLNLDECLTNKVVCCEHRRIKTTAYRKWFPTPRTLVFRGPVLSNNLILPSLISSADSPTRAKQSDLQLPLWVRSAAKLLSGGADGQDWLALAKRLEADHEPPQVFISYQWDSQDEVNSLRDRLEKSGYSCWMDIGQMGGGDQLYSRIDEGIRNSKVVIACLSPKYIVSHLCNKELSLADLLRKPIIPVMYEKIPWPPPGGMALMFSQLVYINMKGIGGHGGGGLHADMENKYQEILQRVSTHTVPRYHPQLELSPKSEMVKHYQSETSLRSDVYDEDEEAGESLFPYISDSSVSGRTTYTAGLHRSGTNPPQHDNSEVNPFHGNQVEQVHVTKCAVCTIL</sequence>
<feature type="compositionally biased region" description="Low complexity" evidence="2">
    <location>
        <begin position="132"/>
        <end position="144"/>
    </location>
</feature>
<dbReference type="Pfam" id="PF13676">
    <property type="entry name" value="TIR_2"/>
    <property type="match status" value="1"/>
</dbReference>
<gene>
    <name evidence="4" type="ORF">LSH36_25g02050</name>
</gene>
<dbReference type="PROSITE" id="PS50104">
    <property type="entry name" value="TIR"/>
    <property type="match status" value="1"/>
</dbReference>
<keyword evidence="1" id="KW-0677">Repeat</keyword>
<dbReference type="Gene3D" id="3.40.50.10140">
    <property type="entry name" value="Toll/interleukin-1 receptor homology (TIR) domain"/>
    <property type="match status" value="1"/>
</dbReference>
<comment type="caution">
    <text evidence="4">The sequence shown here is derived from an EMBL/GenBank/DDBJ whole genome shotgun (WGS) entry which is preliminary data.</text>
</comment>
<name>A0AAD9K9R5_9ANNE</name>
<evidence type="ECO:0000256" key="2">
    <source>
        <dbReference type="SAM" id="MobiDB-lite"/>
    </source>
</evidence>
<dbReference type="PANTHER" id="PTHR47508:SF4">
    <property type="match status" value="1"/>
</dbReference>
<proteinExistence type="predicted"/>
<dbReference type="InterPro" id="IPR032171">
    <property type="entry name" value="COR-A"/>
</dbReference>
<feature type="non-terminal residue" evidence="4">
    <location>
        <position position="1"/>
    </location>
</feature>
<dbReference type="AlphaFoldDB" id="A0AAD9K9R5"/>
<dbReference type="Gene3D" id="3.30.70.1390">
    <property type="entry name" value="ROC domain from the Parkinson's disease-associated leucine-rich repeat kinase 2"/>
    <property type="match status" value="1"/>
</dbReference>
<evidence type="ECO:0000313" key="5">
    <source>
        <dbReference type="Proteomes" id="UP001208570"/>
    </source>
</evidence>
<dbReference type="Pfam" id="PF08477">
    <property type="entry name" value="Roc"/>
    <property type="match status" value="1"/>
</dbReference>
<dbReference type="Pfam" id="PF16095">
    <property type="entry name" value="COR-A"/>
    <property type="match status" value="1"/>
</dbReference>
<reference evidence="4" key="1">
    <citation type="journal article" date="2023" name="Mol. Biol. Evol.">
        <title>Third-Generation Sequencing Reveals the Adaptive Role of the Epigenome in Three Deep-Sea Polychaetes.</title>
        <authorList>
            <person name="Perez M."/>
            <person name="Aroh O."/>
            <person name="Sun Y."/>
            <person name="Lan Y."/>
            <person name="Juniper S.K."/>
            <person name="Young C.R."/>
            <person name="Angers B."/>
            <person name="Qian P.Y."/>
        </authorList>
    </citation>
    <scope>NUCLEOTIDE SEQUENCE</scope>
    <source>
        <strain evidence="4">P08H-3</strain>
    </source>
</reference>
<evidence type="ECO:0000256" key="1">
    <source>
        <dbReference type="ARBA" id="ARBA00022737"/>
    </source>
</evidence>
<keyword evidence="5" id="KW-1185">Reference proteome</keyword>